<organism evidence="1 2">
    <name type="scientific">Candidatus Curtissbacteria bacterium RIFCSPLOWO2_01_FULL_42_26</name>
    <dbReference type="NCBI Taxonomy" id="1797729"/>
    <lineage>
        <taxon>Bacteria</taxon>
        <taxon>Candidatus Curtissiibacteriota</taxon>
    </lineage>
</organism>
<dbReference type="STRING" id="1797729.A3A60_00810"/>
<sequence>MALERVRKYELRERQLELGAVRFYELAHALLLNEGNEYTKTISGSYLRPVPGSGQGGPLEAECWNHDIPYLVFAARVSDESGNVSVVLASVSENRGAFHKSSRKISGDDLYGPTNRDCSRFELYVVNGEFGIEDVIGNNKPVLIFDVRHFDANENSISVYGKTLLEGVSFRQDISQKTANEFLEMVDLLNRISSVKGCYTKIEPKPEKLSVG</sequence>
<evidence type="ECO:0000313" key="2">
    <source>
        <dbReference type="Proteomes" id="UP000179227"/>
    </source>
</evidence>
<evidence type="ECO:0000313" key="1">
    <source>
        <dbReference type="EMBL" id="OGE08878.1"/>
    </source>
</evidence>
<dbReference type="AlphaFoldDB" id="A0A1F5HXK0"/>
<proteinExistence type="predicted"/>
<dbReference type="EMBL" id="MFBS01000030">
    <property type="protein sequence ID" value="OGE08878.1"/>
    <property type="molecule type" value="Genomic_DNA"/>
</dbReference>
<accession>A0A1F5HXK0</accession>
<comment type="caution">
    <text evidence="1">The sequence shown here is derived from an EMBL/GenBank/DDBJ whole genome shotgun (WGS) entry which is preliminary data.</text>
</comment>
<reference evidence="1 2" key="1">
    <citation type="journal article" date="2016" name="Nat. Commun.">
        <title>Thousands of microbial genomes shed light on interconnected biogeochemical processes in an aquifer system.</title>
        <authorList>
            <person name="Anantharaman K."/>
            <person name="Brown C.T."/>
            <person name="Hug L.A."/>
            <person name="Sharon I."/>
            <person name="Castelle C.J."/>
            <person name="Probst A.J."/>
            <person name="Thomas B.C."/>
            <person name="Singh A."/>
            <person name="Wilkins M.J."/>
            <person name="Karaoz U."/>
            <person name="Brodie E.L."/>
            <person name="Williams K.H."/>
            <person name="Hubbard S.S."/>
            <person name="Banfield J.F."/>
        </authorList>
    </citation>
    <scope>NUCLEOTIDE SEQUENCE [LARGE SCALE GENOMIC DNA]</scope>
</reference>
<name>A0A1F5HXK0_9BACT</name>
<dbReference type="Proteomes" id="UP000179227">
    <property type="component" value="Unassembled WGS sequence"/>
</dbReference>
<protein>
    <submittedName>
        <fullName evidence="1">Uncharacterized protein</fullName>
    </submittedName>
</protein>
<gene>
    <name evidence="1" type="ORF">A3A60_00810</name>
</gene>